<keyword evidence="4 10" id="KW-0256">Endoplasmic reticulum</keyword>
<dbReference type="GO" id="GO:0012507">
    <property type="term" value="C:ER to Golgi transport vesicle membrane"/>
    <property type="evidence" value="ECO:0007669"/>
    <property type="project" value="TreeGrafter"/>
</dbReference>
<feature type="region of interest" description="Disordered" evidence="11">
    <location>
        <begin position="1815"/>
        <end position="1941"/>
    </location>
</feature>
<feature type="domain" description="Sec16 Sec23-binding" evidence="12">
    <location>
        <begin position="1060"/>
        <end position="1365"/>
    </location>
</feature>
<dbReference type="GO" id="GO:0015031">
    <property type="term" value="P:protein transport"/>
    <property type="evidence" value="ECO:0007669"/>
    <property type="project" value="UniProtKB-KW"/>
</dbReference>
<feature type="compositionally biased region" description="Polar residues" evidence="11">
    <location>
        <begin position="160"/>
        <end position="170"/>
    </location>
</feature>
<dbReference type="GO" id="GO:0016192">
    <property type="term" value="P:vesicle-mediated transport"/>
    <property type="evidence" value="ECO:0007669"/>
    <property type="project" value="UniProtKB-KW"/>
</dbReference>
<feature type="domain" description="Sec16 central conserved" evidence="13">
    <location>
        <begin position="888"/>
        <end position="1008"/>
    </location>
</feature>
<feature type="compositionally biased region" description="Low complexity" evidence="11">
    <location>
        <begin position="547"/>
        <end position="559"/>
    </location>
</feature>
<keyword evidence="5 10" id="KW-0931">ER-Golgi transport</keyword>
<feature type="region of interest" description="Disordered" evidence="11">
    <location>
        <begin position="314"/>
        <end position="337"/>
    </location>
</feature>
<comment type="similarity">
    <text evidence="2 10">Belongs to the SEC16 family.</text>
</comment>
<evidence type="ECO:0000256" key="7">
    <source>
        <dbReference type="ARBA" id="ARBA00023006"/>
    </source>
</evidence>
<feature type="compositionally biased region" description="Polar residues" evidence="11">
    <location>
        <begin position="614"/>
        <end position="633"/>
    </location>
</feature>
<evidence type="ECO:0000256" key="6">
    <source>
        <dbReference type="ARBA" id="ARBA00022927"/>
    </source>
</evidence>
<dbReference type="Proteomes" id="UP000799439">
    <property type="component" value="Unassembled WGS sequence"/>
</dbReference>
<dbReference type="GO" id="GO:0070971">
    <property type="term" value="C:endoplasmic reticulum exit site"/>
    <property type="evidence" value="ECO:0007669"/>
    <property type="project" value="TreeGrafter"/>
</dbReference>
<keyword evidence="6 10" id="KW-0653">Protein transport</keyword>
<feature type="compositionally biased region" description="Basic and acidic residues" evidence="11">
    <location>
        <begin position="1746"/>
        <end position="1774"/>
    </location>
</feature>
<comment type="function">
    <text evidence="9 10">Involved in the initiation of assembly of the COPII coat required for the formation of transport vesicles from the endoplasmic reticulum (ER) and the selection of cargo molecules. Also involved in autophagy.</text>
</comment>
<feature type="compositionally biased region" description="Low complexity" evidence="11">
    <location>
        <begin position="530"/>
        <end position="539"/>
    </location>
</feature>
<evidence type="ECO:0000256" key="2">
    <source>
        <dbReference type="ARBA" id="ARBA00005927"/>
    </source>
</evidence>
<evidence type="ECO:0000256" key="5">
    <source>
        <dbReference type="ARBA" id="ARBA00022892"/>
    </source>
</evidence>
<evidence type="ECO:0000313" key="14">
    <source>
        <dbReference type="EMBL" id="KAF2156086.1"/>
    </source>
</evidence>
<dbReference type="GO" id="GO:0005789">
    <property type="term" value="C:endoplasmic reticulum membrane"/>
    <property type="evidence" value="ECO:0007669"/>
    <property type="project" value="UniProtKB-SubCell"/>
</dbReference>
<organism evidence="14 15">
    <name type="scientific">Myriangium duriaei CBS 260.36</name>
    <dbReference type="NCBI Taxonomy" id="1168546"/>
    <lineage>
        <taxon>Eukaryota</taxon>
        <taxon>Fungi</taxon>
        <taxon>Dikarya</taxon>
        <taxon>Ascomycota</taxon>
        <taxon>Pezizomycotina</taxon>
        <taxon>Dothideomycetes</taxon>
        <taxon>Dothideomycetidae</taxon>
        <taxon>Myriangiales</taxon>
        <taxon>Myriangiaceae</taxon>
        <taxon>Myriangium</taxon>
    </lineage>
</organism>
<dbReference type="Pfam" id="PF12932">
    <property type="entry name" value="Sec16"/>
    <property type="match status" value="1"/>
</dbReference>
<feature type="region of interest" description="Disordered" evidence="11">
    <location>
        <begin position="158"/>
        <end position="210"/>
    </location>
</feature>
<feature type="compositionally biased region" description="Basic and acidic residues" evidence="11">
    <location>
        <begin position="31"/>
        <end position="41"/>
    </location>
</feature>
<protein>
    <recommendedName>
        <fullName evidence="10">Protein transport protein sec16</fullName>
    </recommendedName>
</protein>
<gene>
    <name evidence="14" type="ORF">K461DRAFT_318705</name>
</gene>
<dbReference type="Pfam" id="PF12931">
    <property type="entry name" value="TPR_Sec16"/>
    <property type="match status" value="1"/>
</dbReference>
<evidence type="ECO:0000256" key="1">
    <source>
        <dbReference type="ARBA" id="ARBA00004397"/>
    </source>
</evidence>
<feature type="region of interest" description="Disordered" evidence="11">
    <location>
        <begin position="1552"/>
        <end position="1594"/>
    </location>
</feature>
<evidence type="ECO:0000256" key="9">
    <source>
        <dbReference type="ARBA" id="ARBA00024687"/>
    </source>
</evidence>
<keyword evidence="3 10" id="KW-0813">Transport</keyword>
<evidence type="ECO:0000256" key="3">
    <source>
        <dbReference type="ARBA" id="ARBA00022448"/>
    </source>
</evidence>
<feature type="compositionally biased region" description="Polar residues" evidence="11">
    <location>
        <begin position="432"/>
        <end position="455"/>
    </location>
</feature>
<evidence type="ECO:0000256" key="10">
    <source>
        <dbReference type="RuleBase" id="RU364101"/>
    </source>
</evidence>
<comment type="subcellular location">
    <subcellularLocation>
        <location evidence="1">Endoplasmic reticulum membrane</location>
        <topology evidence="1">Peripheral membrane protein</topology>
        <orientation evidence="1">Cytoplasmic side</orientation>
    </subcellularLocation>
</comment>
<name>A0A9P4MQZ5_9PEZI</name>
<feature type="region of interest" description="Disordered" evidence="11">
    <location>
        <begin position="1365"/>
        <end position="1392"/>
    </location>
</feature>
<feature type="region of interest" description="Disordered" evidence="11">
    <location>
        <begin position="1"/>
        <end position="68"/>
    </location>
</feature>
<keyword evidence="15" id="KW-1185">Reference proteome</keyword>
<comment type="caution">
    <text evidence="14">The sequence shown here is derived from an EMBL/GenBank/DDBJ whole genome shotgun (WGS) entry which is preliminary data.</text>
</comment>
<evidence type="ECO:0000256" key="8">
    <source>
        <dbReference type="ARBA" id="ARBA00023136"/>
    </source>
</evidence>
<feature type="region of interest" description="Disordered" evidence="11">
    <location>
        <begin position="113"/>
        <end position="145"/>
    </location>
</feature>
<feature type="compositionally biased region" description="Polar residues" evidence="11">
    <location>
        <begin position="196"/>
        <end position="206"/>
    </location>
</feature>
<feature type="compositionally biased region" description="Polar residues" evidence="11">
    <location>
        <begin position="780"/>
        <end position="793"/>
    </location>
</feature>
<feature type="compositionally biased region" description="Polar residues" evidence="11">
    <location>
        <begin position="683"/>
        <end position="699"/>
    </location>
</feature>
<sequence>MDNHAAPFPIGAASWNPAFRPHHNQTLTSKDANRSSNDELLMRMTDPMSTGYGADTAKDMSAESSDPWAGAEELEVFSAPTNVDQEDIAVPLQNLQLDNHDISSTEPQLEIPFRSQEPQYTPPHSEIESQPALSSFDSKDAPVQVQDAHEELIEGDVIFQQESPASNITGPTPLMSLAESASERSESARAAAASLQNVESSGNLPQASDEALAEDLEVLLKESEHYTGGQSIADDFERPTEGLIQPTVQIQEQGTPDEARYEYQGDLTQADIAVDEAPTTGLLDGAATELHPIPTKLSEDIDGWGQTQELLEVSGDSALDNPPEMQTSGWGDLDEGVDFDTVLGNPEPSESFPIISEEPRGVLDEAVNETGPTASEVKNDAIEDLWAAAFSDDEILEDSGAVDPSGFFDEDDDGGFLDDAQTTTAPWKPDTTAPQTASNNQQSRQNPYQPISSGPYQHLHQSVDPRPASTPSTFLPGVSGPFSNLNSSVTDQAPRPPLKPSSSFVDKSKSGYASPYDLPTDIVAPRRRAAAPVTTFTQAAPPPPPRTSSMPAAGPSVPAAGPPRPPSNLSAASSSQPYTQKPPSLPKGASTGGSEFFADLPVAPKSKVQRPTYAPTTSTQSLPAGSPPVSRQPSAMPFQAVPDTSAQAFGGLQQPERLPLYPEQQSPSTSAPSHPPAPPSTSRYSPAPTTQQVSGNRFSSAPAAPLSQSRYAAAPSAPTTAAQRAHAFIPKTSSPLAYHEDHDPNRPRVAPSQSGGIEQIQMMQQETERSMTPPMAPFRTASSLQNSPRSTSRYAPAGSTVPEANSPPARPATQSPVHAKRPQPAYQPSIDRRPSAGLGLVNQQPHGTFQPAQPQLSLPSRQKFSSDLNFDVPQDERSADHLERWKGHPIFRWSPSGTIVSSFPKQSPFYAAGHAIPVIRCTAGEITIHDNKTTFPLHDTNDTFPGPLQGKGKSKKKDVIYWMNSKILNLEKALSDSLLDPRLPDRVKKRSEEKLILWKVVKLLVEHDNSIDGKPEIFETMRRLLVPNDIDTQSPITLPGDGERQGSIPEHFDSTVVTEIRKLLLEGQRERAVWFATENKLWSHAMLIASTMGPEIWKQLIHEFVKSQVQSSSDSMRSLAAVYEVFGGNWEESTDELVPPFARAGISVASTSGPVATSGLSGVDGLEKWRETLALILSNRSTNDVQAIAALGRLLAGYGRVEAAHICYVFAHSVVRHSGPDDRDSSFVLLGADHKDTSTALGSDLDSILLTEVYEYIQSLSPIPGHAPVIPHLQAYKLVHAFELSEHGHRSQAQAYCESIFSILKSSTRASPYYHAPFASAVEDLNRCLSQAPQTAGSSGLLSKLSSDKVSGSMWKRFNNFVAGDEDDKASTTSGGDNVDGPFGRISGNSPTISRAASNTDLYGAMSGAPASINGSSAYPSPLSPNSPYVPGHQPAVGTSIDRAVSGRYAPQPAGSLANNRSVTGLKPFETQRSASSYTPTAVSAKPAAQNYTPYQPQSQALRQTSYGSYVPTAKPEPVRSASDYNIPYTSSAEVPASISVPAASLPLPAALGSPYKPQPSPLSVEHSPPPQTDRRVSATHSLPPISDRQEDLPYQDHAASVSYEPHTGQDGPPDTGHVPLQANLETREVDDEVGGSGYEPPSVNYEPPTASYAPHEASYEPPSATFEEPEVHEGNDGAVQDEAPSTYQPYEPSYQPYEPDYTNHDDVPQEQSVPKPKKKSFMDLSDDEDISTPNAAALRASQTAEADRAADEAFRKAAEADAEKDKAAKEAAAKKGWFGGWFGKKDPDAPQAVRAKLGEDSSFYFDKDLGKWVNKKGGQEETKAAPTPPPPKGGPSRATGPPMSGPPSRIPSASASPAIGPPSRPGTAGPPAPANGVATPPMPPAMARVGTPGGLEPPSRPSTGLSNASSIDDLIGAPTAKKGTVKGKKRGGRYVDVMAK</sequence>
<feature type="compositionally biased region" description="Polar residues" evidence="11">
    <location>
        <begin position="568"/>
        <end position="582"/>
    </location>
</feature>
<feature type="compositionally biased region" description="Polar residues" evidence="11">
    <location>
        <begin position="1490"/>
        <end position="1503"/>
    </location>
</feature>
<evidence type="ECO:0000256" key="4">
    <source>
        <dbReference type="ARBA" id="ARBA00022824"/>
    </source>
</evidence>
<evidence type="ECO:0000259" key="13">
    <source>
        <dbReference type="Pfam" id="PF12932"/>
    </source>
</evidence>
<evidence type="ECO:0000259" key="12">
    <source>
        <dbReference type="Pfam" id="PF12931"/>
    </source>
</evidence>
<feature type="compositionally biased region" description="Polar residues" evidence="11">
    <location>
        <begin position="1417"/>
        <end position="1427"/>
    </location>
</feature>
<feature type="compositionally biased region" description="Basic residues" evidence="11">
    <location>
        <begin position="1924"/>
        <end position="1933"/>
    </location>
</feature>
<dbReference type="EMBL" id="ML996082">
    <property type="protein sequence ID" value="KAF2156086.1"/>
    <property type="molecule type" value="Genomic_DNA"/>
</dbReference>
<feature type="compositionally biased region" description="Low complexity" evidence="11">
    <location>
        <begin position="755"/>
        <end position="765"/>
    </location>
</feature>
<evidence type="ECO:0000256" key="11">
    <source>
        <dbReference type="SAM" id="MobiDB-lite"/>
    </source>
</evidence>
<reference evidence="14" key="1">
    <citation type="journal article" date="2020" name="Stud. Mycol.">
        <title>101 Dothideomycetes genomes: a test case for predicting lifestyles and emergence of pathogens.</title>
        <authorList>
            <person name="Haridas S."/>
            <person name="Albert R."/>
            <person name="Binder M."/>
            <person name="Bloem J."/>
            <person name="Labutti K."/>
            <person name="Salamov A."/>
            <person name="Andreopoulos B."/>
            <person name="Baker S."/>
            <person name="Barry K."/>
            <person name="Bills G."/>
            <person name="Bluhm B."/>
            <person name="Cannon C."/>
            <person name="Castanera R."/>
            <person name="Culley D."/>
            <person name="Daum C."/>
            <person name="Ezra D."/>
            <person name="Gonzalez J."/>
            <person name="Henrissat B."/>
            <person name="Kuo A."/>
            <person name="Liang C."/>
            <person name="Lipzen A."/>
            <person name="Lutzoni F."/>
            <person name="Magnuson J."/>
            <person name="Mondo S."/>
            <person name="Nolan M."/>
            <person name="Ohm R."/>
            <person name="Pangilinan J."/>
            <person name="Park H.-J."/>
            <person name="Ramirez L."/>
            <person name="Alfaro M."/>
            <person name="Sun H."/>
            <person name="Tritt A."/>
            <person name="Yoshinaga Y."/>
            <person name="Zwiers L.-H."/>
            <person name="Turgeon B."/>
            <person name="Goodwin S."/>
            <person name="Spatafora J."/>
            <person name="Crous P."/>
            <person name="Grigoriev I."/>
        </authorList>
    </citation>
    <scope>NUCLEOTIDE SEQUENCE</scope>
    <source>
        <strain evidence="14">CBS 260.36</strain>
    </source>
</reference>
<dbReference type="InterPro" id="IPR024298">
    <property type="entry name" value="Sec16_Sec23-bd"/>
</dbReference>
<feature type="compositionally biased region" description="Polar residues" evidence="11">
    <location>
        <begin position="1902"/>
        <end position="1911"/>
    </location>
</feature>
<dbReference type="GO" id="GO:0006914">
    <property type="term" value="P:autophagy"/>
    <property type="evidence" value="ECO:0007669"/>
    <property type="project" value="UniProtKB-KW"/>
</dbReference>
<dbReference type="FunFam" id="1.25.40.1030:FF:000008">
    <property type="entry name" value="Protein transport protein sec16"/>
    <property type="match status" value="1"/>
</dbReference>
<feature type="region of interest" description="Disordered" evidence="11">
    <location>
        <begin position="1629"/>
        <end position="1790"/>
    </location>
</feature>
<feature type="compositionally biased region" description="Polar residues" evidence="11">
    <location>
        <begin position="481"/>
        <end position="491"/>
    </location>
</feature>
<feature type="compositionally biased region" description="Low complexity" evidence="11">
    <location>
        <begin position="709"/>
        <end position="725"/>
    </location>
</feature>
<feature type="region of interest" description="Disordered" evidence="11">
    <location>
        <begin position="1417"/>
        <end position="1438"/>
    </location>
</feature>
<dbReference type="InterPro" id="IPR024340">
    <property type="entry name" value="Sec16_CCD"/>
</dbReference>
<feature type="region of interest" description="Disordered" evidence="11">
    <location>
        <begin position="1472"/>
        <end position="1503"/>
    </location>
</feature>
<proteinExistence type="inferred from homology"/>
<evidence type="ECO:0000313" key="15">
    <source>
        <dbReference type="Proteomes" id="UP000799439"/>
    </source>
</evidence>
<dbReference type="Gene3D" id="1.25.40.1030">
    <property type="match status" value="1"/>
</dbReference>
<feature type="compositionally biased region" description="Polar residues" evidence="11">
    <location>
        <begin position="841"/>
        <end position="855"/>
    </location>
</feature>
<dbReference type="PANTHER" id="PTHR13402">
    <property type="entry name" value="RGPR-RELATED"/>
    <property type="match status" value="1"/>
</dbReference>
<feature type="compositionally biased region" description="Pro residues" evidence="11">
    <location>
        <begin position="1860"/>
        <end position="1874"/>
    </location>
</feature>
<feature type="region of interest" description="Disordered" evidence="11">
    <location>
        <begin position="394"/>
        <end position="855"/>
    </location>
</feature>
<dbReference type="GO" id="GO:0007030">
    <property type="term" value="P:Golgi organization"/>
    <property type="evidence" value="ECO:0007669"/>
    <property type="project" value="TreeGrafter"/>
</dbReference>
<dbReference type="CDD" id="cd09233">
    <property type="entry name" value="ACE1-Sec16-like"/>
    <property type="match status" value="1"/>
</dbReference>
<keyword evidence="8 10" id="KW-0472">Membrane</keyword>
<dbReference type="OrthoDB" id="8918678at2759"/>
<feature type="compositionally biased region" description="Polar residues" evidence="11">
    <location>
        <begin position="1472"/>
        <end position="1482"/>
    </location>
</feature>
<feature type="compositionally biased region" description="Low complexity" evidence="11">
    <location>
        <begin position="1685"/>
        <end position="1701"/>
    </location>
</feature>
<keyword evidence="7 10" id="KW-0072">Autophagy</keyword>
<accession>A0A9P4MQZ5</accession>
<dbReference type="GO" id="GO:0070973">
    <property type="term" value="P:protein localization to endoplasmic reticulum exit site"/>
    <property type="evidence" value="ECO:0007669"/>
    <property type="project" value="TreeGrafter"/>
</dbReference>
<dbReference type="PANTHER" id="PTHR13402:SF6">
    <property type="entry name" value="SECRETORY 16, ISOFORM I"/>
    <property type="match status" value="1"/>
</dbReference>